<dbReference type="AlphaFoldDB" id="A0A7N0RAD8"/>
<dbReference type="GO" id="GO:0005786">
    <property type="term" value="C:signal recognition particle, endoplasmic reticulum targeting"/>
    <property type="evidence" value="ECO:0007669"/>
    <property type="project" value="TreeGrafter"/>
</dbReference>
<keyword evidence="3" id="KW-1185">Reference proteome</keyword>
<accession>A0A7N0RAD8</accession>
<dbReference type="InterPro" id="IPR039914">
    <property type="entry name" value="SRP9-like"/>
</dbReference>
<feature type="domain" description="SRP9" evidence="1">
    <location>
        <begin position="2"/>
        <end position="42"/>
    </location>
</feature>
<reference evidence="2" key="1">
    <citation type="submission" date="2021-01" db="UniProtKB">
        <authorList>
            <consortium name="EnsemblPlants"/>
        </authorList>
    </citation>
    <scope>IDENTIFICATION</scope>
</reference>
<dbReference type="Proteomes" id="UP000594263">
    <property type="component" value="Unplaced"/>
</dbReference>
<dbReference type="Pfam" id="PF05486">
    <property type="entry name" value="SRP9-21"/>
    <property type="match status" value="1"/>
</dbReference>
<dbReference type="InterPro" id="IPR039432">
    <property type="entry name" value="SRP9_dom"/>
</dbReference>
<name>A0A7N0RAD8_KALFE</name>
<dbReference type="SUPFAM" id="SSF54762">
    <property type="entry name" value="Signal recognition particle alu RNA binding heterodimer, SRP9/14"/>
    <property type="match status" value="1"/>
</dbReference>
<dbReference type="EnsemblPlants" id="Kaladp0004s0008.1.v1.1">
    <property type="protein sequence ID" value="Kaladp0004s0008.1.v1.1"/>
    <property type="gene ID" value="Kaladp0004s0008.v1.1"/>
</dbReference>
<evidence type="ECO:0000259" key="1">
    <source>
        <dbReference type="Pfam" id="PF05486"/>
    </source>
</evidence>
<dbReference type="OMA" id="FLMWGSS"/>
<dbReference type="GO" id="GO:0008312">
    <property type="term" value="F:7S RNA binding"/>
    <property type="evidence" value="ECO:0007669"/>
    <property type="project" value="InterPro"/>
</dbReference>
<dbReference type="PANTHER" id="PTHR12834:SF12">
    <property type="entry name" value="SIGNAL RECOGNITION PARTICLE 9 KDA PROTEIN"/>
    <property type="match status" value="1"/>
</dbReference>
<dbReference type="GO" id="GO:0006614">
    <property type="term" value="P:SRP-dependent cotranslational protein targeting to membrane"/>
    <property type="evidence" value="ECO:0007669"/>
    <property type="project" value="InterPro"/>
</dbReference>
<protein>
    <recommendedName>
        <fullName evidence="1">SRP9 domain-containing protein</fullName>
    </recommendedName>
</protein>
<dbReference type="Gene3D" id="3.30.720.10">
    <property type="entry name" value="Signal recognition particle alu RNA binding heterodimer, srp9/1"/>
    <property type="match status" value="1"/>
</dbReference>
<dbReference type="Gramene" id="Kaladp0004s0008.1.v1.1">
    <property type="protein sequence ID" value="Kaladp0004s0008.1.v1.1"/>
    <property type="gene ID" value="Kaladp0004s0008.v1.1"/>
</dbReference>
<dbReference type="InterPro" id="IPR009018">
    <property type="entry name" value="Signal_recog_particle_SRP9/14"/>
</dbReference>
<dbReference type="PANTHER" id="PTHR12834">
    <property type="entry name" value="SIGNAL RECOGNITION PARTICLE 9 KDA PROTEIN"/>
    <property type="match status" value="1"/>
</dbReference>
<organism evidence="2 3">
    <name type="scientific">Kalanchoe fedtschenkoi</name>
    <name type="common">Lavender scallops</name>
    <name type="synonym">South American air plant</name>
    <dbReference type="NCBI Taxonomy" id="63787"/>
    <lineage>
        <taxon>Eukaryota</taxon>
        <taxon>Viridiplantae</taxon>
        <taxon>Streptophyta</taxon>
        <taxon>Embryophyta</taxon>
        <taxon>Tracheophyta</taxon>
        <taxon>Spermatophyta</taxon>
        <taxon>Magnoliopsida</taxon>
        <taxon>eudicotyledons</taxon>
        <taxon>Gunneridae</taxon>
        <taxon>Pentapetalae</taxon>
        <taxon>Saxifragales</taxon>
        <taxon>Crassulaceae</taxon>
        <taxon>Kalanchoe</taxon>
    </lineage>
</organism>
<evidence type="ECO:0000313" key="2">
    <source>
        <dbReference type="EnsemblPlants" id="Kaladp0004s0008.1.v1.1"/>
    </source>
</evidence>
<sequence>MQTRYQTKYRRCDGKLVLKVTDNKECLKYKTNQAQDLKKLEKTRRYSFLQNVCITWNCKLCKCRSLIVLIFDLFEVNGTQQAESLPAKRGRGRKQ</sequence>
<proteinExistence type="predicted"/>
<evidence type="ECO:0000313" key="3">
    <source>
        <dbReference type="Proteomes" id="UP000594263"/>
    </source>
</evidence>